<dbReference type="Proteomes" id="UP001597237">
    <property type="component" value="Unassembled WGS sequence"/>
</dbReference>
<reference evidence="4" key="1">
    <citation type="journal article" date="2019" name="Int. J. Syst. Evol. Microbiol.">
        <title>The Global Catalogue of Microorganisms (GCM) 10K type strain sequencing project: providing services to taxonomists for standard genome sequencing and annotation.</title>
        <authorList>
            <consortium name="The Broad Institute Genomics Platform"/>
            <consortium name="The Broad Institute Genome Sequencing Center for Infectious Disease"/>
            <person name="Wu L."/>
            <person name="Ma J."/>
        </authorList>
    </citation>
    <scope>NUCLEOTIDE SEQUENCE [LARGE SCALE GENOMIC DNA]</scope>
    <source>
        <strain evidence="4">DFY28</strain>
    </source>
</reference>
<feature type="domain" description="HTH LytTR-type" evidence="2">
    <location>
        <begin position="162"/>
        <end position="261"/>
    </location>
</feature>
<dbReference type="PANTHER" id="PTHR37299:SF1">
    <property type="entry name" value="STAGE 0 SPORULATION PROTEIN A HOMOLOG"/>
    <property type="match status" value="1"/>
</dbReference>
<dbReference type="RefSeq" id="WP_377284002.1">
    <property type="nucleotide sequence ID" value="NZ_JBHRSI010000010.1"/>
</dbReference>
<evidence type="ECO:0000256" key="1">
    <source>
        <dbReference type="SAM" id="Phobius"/>
    </source>
</evidence>
<dbReference type="InterPro" id="IPR007492">
    <property type="entry name" value="LytTR_DNA-bd_dom"/>
</dbReference>
<feature type="transmembrane region" description="Helical" evidence="1">
    <location>
        <begin position="9"/>
        <end position="28"/>
    </location>
</feature>
<dbReference type="InterPro" id="IPR012379">
    <property type="entry name" value="LytTR_MHYE"/>
</dbReference>
<dbReference type="Gene3D" id="2.40.50.1020">
    <property type="entry name" value="LytTr DNA-binding domain"/>
    <property type="match status" value="1"/>
</dbReference>
<evidence type="ECO:0000313" key="3">
    <source>
        <dbReference type="EMBL" id="MFD1783455.1"/>
    </source>
</evidence>
<sequence length="261" mass="28612">MTSGGRSEMLFWAAMVAVMAVVVVFDVLNVAHDRARVGAPVPLWEPAVWEVSSVAVILAMAPAVLWLARRTLLRPGLSWPRIAVHLPAALVFSLVHVSAMGAIRWAAYRLLGDRYDPLGPLSEWPYELRKDLLVYAAIVSLYWLWNRVQIAPAPAPAGPTVLEVRDGARRHLIPLADIGWLEAAGNYVEVHAGGKTVLHRAPLSRLEQDLAPAGFVRIHRSRLVSRAHVAEIETKPSGDFEAVLRDGARLAGSRRYRAGLG</sequence>
<gene>
    <name evidence="3" type="ORF">ACFSC0_08630</name>
</gene>
<feature type="transmembrane region" description="Helical" evidence="1">
    <location>
        <begin position="89"/>
        <end position="108"/>
    </location>
</feature>
<dbReference type="Pfam" id="PF04397">
    <property type="entry name" value="LytTR"/>
    <property type="match status" value="1"/>
</dbReference>
<dbReference type="SMART" id="SM00850">
    <property type="entry name" value="LytTR"/>
    <property type="match status" value="1"/>
</dbReference>
<name>A0ABW4N463_9CAUL</name>
<dbReference type="EMBL" id="JBHUEY010000001">
    <property type="protein sequence ID" value="MFD1783455.1"/>
    <property type="molecule type" value="Genomic_DNA"/>
</dbReference>
<keyword evidence="4" id="KW-1185">Reference proteome</keyword>
<dbReference type="InterPro" id="IPR046947">
    <property type="entry name" value="LytR-like"/>
</dbReference>
<dbReference type="PROSITE" id="PS50930">
    <property type="entry name" value="HTH_LYTTR"/>
    <property type="match status" value="1"/>
</dbReference>
<dbReference type="PANTHER" id="PTHR37299">
    <property type="entry name" value="TRANSCRIPTIONAL REGULATOR-RELATED"/>
    <property type="match status" value="1"/>
</dbReference>
<evidence type="ECO:0000313" key="4">
    <source>
        <dbReference type="Proteomes" id="UP001597237"/>
    </source>
</evidence>
<protein>
    <submittedName>
        <fullName evidence="3">LytTR family DNA-binding domain-containing protein</fullName>
    </submittedName>
</protein>
<keyword evidence="1" id="KW-0812">Transmembrane</keyword>
<keyword evidence="1" id="KW-1133">Transmembrane helix</keyword>
<dbReference type="GO" id="GO:0003677">
    <property type="term" value="F:DNA binding"/>
    <property type="evidence" value="ECO:0007669"/>
    <property type="project" value="UniProtKB-KW"/>
</dbReference>
<evidence type="ECO:0000259" key="2">
    <source>
        <dbReference type="PROSITE" id="PS50930"/>
    </source>
</evidence>
<keyword evidence="3" id="KW-0238">DNA-binding</keyword>
<organism evidence="3 4">
    <name type="scientific">Phenylobacterium terrae</name>
    <dbReference type="NCBI Taxonomy" id="2665495"/>
    <lineage>
        <taxon>Bacteria</taxon>
        <taxon>Pseudomonadati</taxon>
        <taxon>Pseudomonadota</taxon>
        <taxon>Alphaproteobacteria</taxon>
        <taxon>Caulobacterales</taxon>
        <taxon>Caulobacteraceae</taxon>
        <taxon>Phenylobacterium</taxon>
    </lineage>
</organism>
<accession>A0ABW4N463</accession>
<comment type="caution">
    <text evidence="3">The sequence shown here is derived from an EMBL/GenBank/DDBJ whole genome shotgun (WGS) entry which is preliminary data.</text>
</comment>
<proteinExistence type="predicted"/>
<feature type="transmembrane region" description="Helical" evidence="1">
    <location>
        <begin position="48"/>
        <end position="68"/>
    </location>
</feature>
<dbReference type="PIRSF" id="PIRSF031767">
    <property type="entry name" value="MHYE_LytTR"/>
    <property type="match status" value="1"/>
</dbReference>
<keyword evidence="1" id="KW-0472">Membrane</keyword>